<gene>
    <name evidence="1" type="ORF">NA56DRAFT_575374</name>
</gene>
<evidence type="ECO:0000313" key="2">
    <source>
        <dbReference type="Proteomes" id="UP000235672"/>
    </source>
</evidence>
<evidence type="ECO:0000313" key="1">
    <source>
        <dbReference type="EMBL" id="PMD19458.1"/>
    </source>
</evidence>
<evidence type="ECO:0008006" key="3">
    <source>
        <dbReference type="Google" id="ProtNLM"/>
    </source>
</evidence>
<sequence>FHVGDKVNLLNSNGTREGPFLVASVPSVGKVTLCDEKTGQAVKDGQEIEVDNVEAA</sequence>
<keyword evidence="2" id="KW-1185">Reference proteome</keyword>
<dbReference type="AlphaFoldDB" id="A0A2J6PZM0"/>
<organism evidence="1 2">
    <name type="scientific">Hyaloscypha hepaticicola</name>
    <dbReference type="NCBI Taxonomy" id="2082293"/>
    <lineage>
        <taxon>Eukaryota</taxon>
        <taxon>Fungi</taxon>
        <taxon>Dikarya</taxon>
        <taxon>Ascomycota</taxon>
        <taxon>Pezizomycotina</taxon>
        <taxon>Leotiomycetes</taxon>
        <taxon>Helotiales</taxon>
        <taxon>Hyaloscyphaceae</taxon>
        <taxon>Hyaloscypha</taxon>
    </lineage>
</organism>
<name>A0A2J6PZM0_9HELO</name>
<feature type="non-terminal residue" evidence="1">
    <location>
        <position position="1"/>
    </location>
</feature>
<reference evidence="1 2" key="1">
    <citation type="submission" date="2016-05" db="EMBL/GenBank/DDBJ databases">
        <title>A degradative enzymes factory behind the ericoid mycorrhizal symbiosis.</title>
        <authorList>
            <consortium name="DOE Joint Genome Institute"/>
            <person name="Martino E."/>
            <person name="Morin E."/>
            <person name="Grelet G."/>
            <person name="Kuo A."/>
            <person name="Kohler A."/>
            <person name="Daghino S."/>
            <person name="Barry K."/>
            <person name="Choi C."/>
            <person name="Cichocki N."/>
            <person name="Clum A."/>
            <person name="Copeland A."/>
            <person name="Hainaut M."/>
            <person name="Haridas S."/>
            <person name="Labutti K."/>
            <person name="Lindquist E."/>
            <person name="Lipzen A."/>
            <person name="Khouja H.-R."/>
            <person name="Murat C."/>
            <person name="Ohm R."/>
            <person name="Olson A."/>
            <person name="Spatafora J."/>
            <person name="Veneault-Fourrey C."/>
            <person name="Henrissat B."/>
            <person name="Grigoriev I."/>
            <person name="Martin F."/>
            <person name="Perotto S."/>
        </authorList>
    </citation>
    <scope>NUCLEOTIDE SEQUENCE [LARGE SCALE GENOMIC DNA]</scope>
    <source>
        <strain evidence="1 2">UAMH 7357</strain>
    </source>
</reference>
<dbReference type="OrthoDB" id="4725400at2759"/>
<accession>A0A2J6PZM0</accession>
<proteinExistence type="predicted"/>
<protein>
    <recommendedName>
        <fullName evidence="3">Hypervirulence associated protein TUDOR domain-containing protein</fullName>
    </recommendedName>
</protein>
<dbReference type="Proteomes" id="UP000235672">
    <property type="component" value="Unassembled WGS sequence"/>
</dbReference>
<dbReference type="EMBL" id="KZ613489">
    <property type="protein sequence ID" value="PMD19458.1"/>
    <property type="molecule type" value="Genomic_DNA"/>
</dbReference>